<sequence>MMESPKEFSLHIDATYKLNRLDYSTIVIDISDQSRGFHLVSLFVVSQETQTSFEAALFALRRLYEFITGTLLEVQYAMKDPDQAQHHPLHGFKAYLAYLSFQIVKVLSDLHFSRPESLVE</sequence>
<dbReference type="InterPro" id="IPR018289">
    <property type="entry name" value="MULE_transposase_dom"/>
</dbReference>
<dbReference type="Proteomes" id="UP000198211">
    <property type="component" value="Unassembled WGS sequence"/>
</dbReference>
<accession>A0A225V0L0</accession>
<organism evidence="2 3">
    <name type="scientific">Phytophthora megakarya</name>
    <dbReference type="NCBI Taxonomy" id="4795"/>
    <lineage>
        <taxon>Eukaryota</taxon>
        <taxon>Sar</taxon>
        <taxon>Stramenopiles</taxon>
        <taxon>Oomycota</taxon>
        <taxon>Peronosporomycetes</taxon>
        <taxon>Peronosporales</taxon>
        <taxon>Peronosporaceae</taxon>
        <taxon>Phytophthora</taxon>
    </lineage>
</organism>
<comment type="caution">
    <text evidence="2">The sequence shown here is derived from an EMBL/GenBank/DDBJ whole genome shotgun (WGS) entry which is preliminary data.</text>
</comment>
<name>A0A225V0L0_9STRA</name>
<evidence type="ECO:0000259" key="1">
    <source>
        <dbReference type="Pfam" id="PF10551"/>
    </source>
</evidence>
<dbReference type="AlphaFoldDB" id="A0A225V0L0"/>
<keyword evidence="3" id="KW-1185">Reference proteome</keyword>
<protein>
    <recommendedName>
        <fullName evidence="1">MULE transposase domain-containing protein</fullName>
    </recommendedName>
</protein>
<proteinExistence type="predicted"/>
<evidence type="ECO:0000313" key="3">
    <source>
        <dbReference type="Proteomes" id="UP000198211"/>
    </source>
</evidence>
<dbReference type="Pfam" id="PF10551">
    <property type="entry name" value="MULE"/>
    <property type="match status" value="1"/>
</dbReference>
<reference evidence="3" key="1">
    <citation type="submission" date="2017-03" db="EMBL/GenBank/DDBJ databases">
        <title>Phytopthora megakarya and P. palmivora, two closely related causual agents of cacao black pod achieved similar genome size and gene model numbers by different mechanisms.</title>
        <authorList>
            <person name="Ali S."/>
            <person name="Shao J."/>
            <person name="Larry D.J."/>
            <person name="Kronmiller B."/>
            <person name="Shen D."/>
            <person name="Strem M.D."/>
            <person name="Melnick R.L."/>
            <person name="Guiltinan M.J."/>
            <person name="Tyler B.M."/>
            <person name="Meinhardt L.W."/>
            <person name="Bailey B.A."/>
        </authorList>
    </citation>
    <scope>NUCLEOTIDE SEQUENCE [LARGE SCALE GENOMIC DNA]</scope>
    <source>
        <strain evidence="3">zdho120</strain>
    </source>
</reference>
<gene>
    <name evidence="2" type="ORF">PHMEG_00030634</name>
</gene>
<dbReference type="OrthoDB" id="119028at2759"/>
<dbReference type="EMBL" id="NBNE01009278">
    <property type="protein sequence ID" value="OWY98568.1"/>
    <property type="molecule type" value="Genomic_DNA"/>
</dbReference>
<feature type="domain" description="MULE transposase" evidence="1">
    <location>
        <begin position="10"/>
        <end position="87"/>
    </location>
</feature>
<evidence type="ECO:0000313" key="2">
    <source>
        <dbReference type="EMBL" id="OWY98568.1"/>
    </source>
</evidence>